<sequence length="110" mass="11916">MANKRGGKRENAGRKPGAVTQITRAIAEEKLPEGITPLEVLLETMREAWHKGEKTTACAIAKDAAPYCHAKIAPVDKETGKTAAPIMYYIPIEQRENDPENMAAARGAAD</sequence>
<evidence type="ECO:0000313" key="1">
    <source>
        <dbReference type="EMBL" id="CAB4141041.1"/>
    </source>
</evidence>
<reference evidence="1" key="1">
    <citation type="submission" date="2020-04" db="EMBL/GenBank/DDBJ databases">
        <authorList>
            <person name="Chiriac C."/>
            <person name="Salcher M."/>
            <person name="Ghai R."/>
            <person name="Kavagutti S V."/>
        </authorList>
    </citation>
    <scope>NUCLEOTIDE SEQUENCE</scope>
</reference>
<accession>A0A6J5M4B1</accession>
<protein>
    <submittedName>
        <fullName evidence="1">Uncharacterized protein</fullName>
    </submittedName>
</protein>
<proteinExistence type="predicted"/>
<dbReference type="EMBL" id="LR796386">
    <property type="protein sequence ID" value="CAB4141041.1"/>
    <property type="molecule type" value="Genomic_DNA"/>
</dbReference>
<name>A0A6J5M4B1_9CAUD</name>
<gene>
    <name evidence="1" type="ORF">UFOVP413_15</name>
</gene>
<organism evidence="1">
    <name type="scientific">uncultured Caudovirales phage</name>
    <dbReference type="NCBI Taxonomy" id="2100421"/>
    <lineage>
        <taxon>Viruses</taxon>
        <taxon>Duplodnaviria</taxon>
        <taxon>Heunggongvirae</taxon>
        <taxon>Uroviricota</taxon>
        <taxon>Caudoviricetes</taxon>
        <taxon>Peduoviridae</taxon>
        <taxon>Maltschvirus</taxon>
        <taxon>Maltschvirus maltsch</taxon>
    </lineage>
</organism>